<feature type="signal peptide" evidence="1">
    <location>
        <begin position="1"/>
        <end position="22"/>
    </location>
</feature>
<dbReference type="OrthoDB" id="9030534at2"/>
<accession>A0A4V1EI48</accession>
<reference evidence="2 3" key="1">
    <citation type="submission" date="2019-05" db="EMBL/GenBank/DDBJ databases">
        <title>Burkholderia sp. DHOD12, isolated from subtropical forest soil.</title>
        <authorList>
            <person name="Gao Z.-H."/>
            <person name="Qiu L.-H."/>
        </authorList>
    </citation>
    <scope>NUCLEOTIDE SEQUENCE [LARGE SCALE GENOMIC DNA]</scope>
    <source>
        <strain evidence="2 3">DHOD12</strain>
    </source>
</reference>
<dbReference type="Proteomes" id="UP000298656">
    <property type="component" value="Chromosome 2"/>
</dbReference>
<evidence type="ECO:0000313" key="3">
    <source>
        <dbReference type="Proteomes" id="UP000298656"/>
    </source>
</evidence>
<keyword evidence="3" id="KW-1185">Reference proteome</keyword>
<evidence type="ECO:0000313" key="2">
    <source>
        <dbReference type="EMBL" id="QCP52520.1"/>
    </source>
</evidence>
<dbReference type="EMBL" id="CP040078">
    <property type="protein sequence ID" value="QCP52520.1"/>
    <property type="molecule type" value="Genomic_DNA"/>
</dbReference>
<dbReference type="Pfam" id="PF13663">
    <property type="entry name" value="DUF4148"/>
    <property type="match status" value="1"/>
</dbReference>
<proteinExistence type="predicted"/>
<dbReference type="KEGG" id="tvl:FAZ95_25470"/>
<organism evidence="2 3">
    <name type="scientific">Trinickia violacea</name>
    <dbReference type="NCBI Taxonomy" id="2571746"/>
    <lineage>
        <taxon>Bacteria</taxon>
        <taxon>Pseudomonadati</taxon>
        <taxon>Pseudomonadota</taxon>
        <taxon>Betaproteobacteria</taxon>
        <taxon>Burkholderiales</taxon>
        <taxon>Burkholderiaceae</taxon>
        <taxon>Trinickia</taxon>
    </lineage>
</organism>
<dbReference type="RefSeq" id="WP_137335291.1">
    <property type="nucleotide sequence ID" value="NZ_CP040078.1"/>
</dbReference>
<sequence length="107" mass="11333">MRSTPTAIALLMLSLVSASAMAAPLTPHECNSYPFKPASGEVTRAQLIRELGELESVGYDPTADDPDYPTNLQRAQQALQAKYQKDCAPDAVSTSTTARARVPAPAG</sequence>
<name>A0A4V1EI48_9BURK</name>
<keyword evidence="1" id="KW-0732">Signal</keyword>
<protein>
    <submittedName>
        <fullName evidence="2">DUF4148 domain-containing protein</fullName>
    </submittedName>
</protein>
<dbReference type="AlphaFoldDB" id="A0A4V1EI48"/>
<evidence type="ECO:0000256" key="1">
    <source>
        <dbReference type="SAM" id="SignalP"/>
    </source>
</evidence>
<dbReference type="InterPro" id="IPR025421">
    <property type="entry name" value="DUF4148"/>
</dbReference>
<feature type="chain" id="PRO_5021004701" evidence="1">
    <location>
        <begin position="23"/>
        <end position="107"/>
    </location>
</feature>
<gene>
    <name evidence="2" type="ORF">FAZ95_25470</name>
</gene>